<dbReference type="Pfam" id="PF07457">
    <property type="entry name" value="DUF1516"/>
    <property type="match status" value="1"/>
</dbReference>
<keyword evidence="4 5" id="KW-0472">Membrane</keyword>
<reference evidence="6 7" key="1">
    <citation type="submission" date="2015-01" db="EMBL/GenBank/DDBJ databases">
        <title>Genome sequencing of Jeotgalibacillus soli.</title>
        <authorList>
            <person name="Goh K.M."/>
            <person name="Chan K.-G."/>
            <person name="Yaakop A.S."/>
            <person name="Ee R."/>
            <person name="Gan H.M."/>
            <person name="Chan C.S."/>
        </authorList>
    </citation>
    <scope>NUCLEOTIDE SEQUENCE [LARGE SCALE GENOMIC DNA]</scope>
    <source>
        <strain evidence="6 7">P9</strain>
    </source>
</reference>
<dbReference type="STRING" id="889306.KP78_19990"/>
<dbReference type="EMBL" id="JXRP01000017">
    <property type="protein sequence ID" value="KIL45650.1"/>
    <property type="molecule type" value="Genomic_DNA"/>
</dbReference>
<dbReference type="Proteomes" id="UP000031938">
    <property type="component" value="Unassembled WGS sequence"/>
</dbReference>
<comment type="subcellular location">
    <subcellularLocation>
        <location evidence="5">Cell membrane</location>
        <topology evidence="5">Multi-pass membrane protein</topology>
    </subcellularLocation>
</comment>
<dbReference type="GO" id="GO:0005886">
    <property type="term" value="C:plasma membrane"/>
    <property type="evidence" value="ECO:0007669"/>
    <property type="project" value="UniProtKB-SubCell"/>
</dbReference>
<feature type="transmembrane region" description="Helical" evidence="5">
    <location>
        <begin position="37"/>
        <end position="57"/>
    </location>
</feature>
<gene>
    <name evidence="6" type="ORF">KP78_19990</name>
</gene>
<evidence type="ECO:0000256" key="1">
    <source>
        <dbReference type="ARBA" id="ARBA00022475"/>
    </source>
</evidence>
<feature type="transmembrane region" description="Helical" evidence="5">
    <location>
        <begin position="69"/>
        <end position="86"/>
    </location>
</feature>
<dbReference type="HAMAP" id="MF_01536">
    <property type="entry name" value="UPF0344"/>
    <property type="match status" value="1"/>
</dbReference>
<dbReference type="InterPro" id="IPR010899">
    <property type="entry name" value="UPF0344"/>
</dbReference>
<keyword evidence="3 5" id="KW-1133">Transmembrane helix</keyword>
<evidence type="ECO:0000256" key="3">
    <source>
        <dbReference type="ARBA" id="ARBA00022989"/>
    </source>
</evidence>
<evidence type="ECO:0000256" key="2">
    <source>
        <dbReference type="ARBA" id="ARBA00022692"/>
    </source>
</evidence>
<dbReference type="RefSeq" id="WP_041088342.1">
    <property type="nucleotide sequence ID" value="NZ_JXRP01000017.1"/>
</dbReference>
<evidence type="ECO:0000256" key="4">
    <source>
        <dbReference type="ARBA" id="ARBA00023136"/>
    </source>
</evidence>
<organism evidence="6 7">
    <name type="scientific">Jeotgalibacillus soli</name>
    <dbReference type="NCBI Taxonomy" id="889306"/>
    <lineage>
        <taxon>Bacteria</taxon>
        <taxon>Bacillati</taxon>
        <taxon>Bacillota</taxon>
        <taxon>Bacilli</taxon>
        <taxon>Bacillales</taxon>
        <taxon>Caryophanaceae</taxon>
        <taxon>Jeotgalibacillus</taxon>
    </lineage>
</organism>
<sequence>MLDSTHLHITSWVIALILFFVALALHNSGQAKGNKIVHMVLRLFYVVVIFTGGYLFFEYSDINAALYGVKFLLGVLVIAFMEMILVRLKKGKSTKVMWILFVISLLCTLYLGFRLPIGFNFFM</sequence>
<comment type="similarity">
    <text evidence="5">Belongs to the UPF0344 family.</text>
</comment>
<evidence type="ECO:0000313" key="6">
    <source>
        <dbReference type="EMBL" id="KIL45650.1"/>
    </source>
</evidence>
<keyword evidence="2 5" id="KW-0812">Transmembrane</keyword>
<dbReference type="OrthoDB" id="2365314at2"/>
<keyword evidence="1 5" id="KW-1003">Cell membrane</keyword>
<feature type="transmembrane region" description="Helical" evidence="5">
    <location>
        <begin position="6"/>
        <end position="25"/>
    </location>
</feature>
<dbReference type="AlphaFoldDB" id="A0A0C2R5W4"/>
<accession>A0A0C2R5W4</accession>
<keyword evidence="7" id="KW-1185">Reference proteome</keyword>
<dbReference type="NCBIfam" id="NF010198">
    <property type="entry name" value="PRK13673.1-5"/>
    <property type="match status" value="1"/>
</dbReference>
<proteinExistence type="inferred from homology"/>
<evidence type="ECO:0000256" key="5">
    <source>
        <dbReference type="HAMAP-Rule" id="MF_01536"/>
    </source>
</evidence>
<feature type="transmembrane region" description="Helical" evidence="5">
    <location>
        <begin position="98"/>
        <end position="117"/>
    </location>
</feature>
<evidence type="ECO:0000313" key="7">
    <source>
        <dbReference type="Proteomes" id="UP000031938"/>
    </source>
</evidence>
<comment type="caution">
    <text evidence="6">The sequence shown here is derived from an EMBL/GenBank/DDBJ whole genome shotgun (WGS) entry which is preliminary data.</text>
</comment>
<dbReference type="PATRIC" id="fig|889306.3.peg.2017"/>
<name>A0A0C2R5W4_9BACL</name>
<protein>
    <recommendedName>
        <fullName evidence="5">UPF0344 protein KP78_19990</fullName>
    </recommendedName>
</protein>